<organism evidence="9 10">
    <name type="scientific">Alkalicoccus urumqiensis</name>
    <name type="common">Bacillus urumqiensis</name>
    <dbReference type="NCBI Taxonomy" id="1548213"/>
    <lineage>
        <taxon>Bacteria</taxon>
        <taxon>Bacillati</taxon>
        <taxon>Bacillota</taxon>
        <taxon>Bacilli</taxon>
        <taxon>Bacillales</taxon>
        <taxon>Bacillaceae</taxon>
        <taxon>Alkalicoccus</taxon>
    </lineage>
</organism>
<dbReference type="RefSeq" id="WP_105957703.1">
    <property type="nucleotide sequence ID" value="NZ_PVNS01000001.1"/>
</dbReference>
<evidence type="ECO:0000256" key="6">
    <source>
        <dbReference type="ARBA" id="ARBA00023136"/>
    </source>
</evidence>
<dbReference type="Gene3D" id="1.20.1250.20">
    <property type="entry name" value="MFS general substrate transporter like domains"/>
    <property type="match status" value="1"/>
</dbReference>
<feature type="transmembrane region" description="Helical" evidence="7">
    <location>
        <begin position="264"/>
        <end position="288"/>
    </location>
</feature>
<sequence>MVDSIRKGPLVAVLLAGAFVAILNQTLLVTAIPPIMADLGIDANLAQWINTIFMLVNGIMIPITAFLIGKFTTRGLFMSAMSLFAVGTLIAAVSPNFEVLIAGRIVQASGAGIMLPLMQTVLFMIFPVEKRGQAMGLVGLVIAFAPAIGPTLSGWVVDQYPWRALFYIVLPIALLDLVIAYFVLKNVTKQTFPTIDITSIMLSTMGFGGLLFAFSSAGTAGWGSWEVLLSASVGAVTLTWFILRQLKLSEPILEFRVFRYGIFALTNVIGIVVFMSMIGAATILPIYMQDMHGYTAFESGLMLLPGAVLMGVMNPVTGRIFDKVGVRWLAISGMALLTVMTFLFTRLTEDTPFAYLAIVHAFRMLSLAMVMMPITTAGLNQLPERLIPHGTAMNNTLRQVGGSLGTAFLVTVMSVGAAAAPSSLEMNQAMIYGVNISFWIATILAFIGFIIALFIKSPAKQAEQDEARSSGEKEPSEA</sequence>
<evidence type="ECO:0000313" key="9">
    <source>
        <dbReference type="EMBL" id="PRO67319.1"/>
    </source>
</evidence>
<comment type="caution">
    <text evidence="9">The sequence shown here is derived from an EMBL/GenBank/DDBJ whole genome shotgun (WGS) entry which is preliminary data.</text>
</comment>
<dbReference type="NCBIfam" id="TIGR00711">
    <property type="entry name" value="efflux_EmrB"/>
    <property type="match status" value="1"/>
</dbReference>
<keyword evidence="4 7" id="KW-0812">Transmembrane</keyword>
<dbReference type="PANTHER" id="PTHR42718">
    <property type="entry name" value="MAJOR FACILITATOR SUPERFAMILY MULTIDRUG TRANSPORTER MFSC"/>
    <property type="match status" value="1"/>
</dbReference>
<protein>
    <submittedName>
        <fullName evidence="9">MFS transporter</fullName>
    </submittedName>
</protein>
<feature type="transmembrane region" description="Helical" evidence="7">
    <location>
        <begin position="196"/>
        <end position="216"/>
    </location>
</feature>
<feature type="transmembrane region" description="Helical" evidence="7">
    <location>
        <begin position="294"/>
        <end position="316"/>
    </location>
</feature>
<evidence type="ECO:0000256" key="7">
    <source>
        <dbReference type="SAM" id="Phobius"/>
    </source>
</evidence>
<dbReference type="Pfam" id="PF07690">
    <property type="entry name" value="MFS_1"/>
    <property type="match status" value="1"/>
</dbReference>
<dbReference type="InterPro" id="IPR004638">
    <property type="entry name" value="EmrB-like"/>
</dbReference>
<feature type="domain" description="Major facilitator superfamily (MFS) profile" evidence="8">
    <location>
        <begin position="10"/>
        <end position="460"/>
    </location>
</feature>
<reference evidence="9 10" key="1">
    <citation type="submission" date="2018-03" db="EMBL/GenBank/DDBJ databases">
        <title>Bacillus urumqiensis sp. nov., a moderately haloalkaliphilic bacterium isolated from a salt lake.</title>
        <authorList>
            <person name="Zhao B."/>
            <person name="Liao Z."/>
        </authorList>
    </citation>
    <scope>NUCLEOTIDE SEQUENCE [LARGE SCALE GENOMIC DNA]</scope>
    <source>
        <strain evidence="9 10">BZ-SZ-XJ18</strain>
    </source>
</reference>
<keyword evidence="10" id="KW-1185">Reference proteome</keyword>
<proteinExistence type="predicted"/>
<name>A0A2P6MM06_ALKUR</name>
<feature type="transmembrane region" description="Helical" evidence="7">
    <location>
        <begin position="222"/>
        <end position="243"/>
    </location>
</feature>
<dbReference type="SUPFAM" id="SSF103473">
    <property type="entry name" value="MFS general substrate transporter"/>
    <property type="match status" value="1"/>
</dbReference>
<dbReference type="InterPro" id="IPR036259">
    <property type="entry name" value="MFS_trans_sf"/>
</dbReference>
<dbReference type="EMBL" id="PVNS01000001">
    <property type="protein sequence ID" value="PRO67319.1"/>
    <property type="molecule type" value="Genomic_DNA"/>
</dbReference>
<dbReference type="PANTHER" id="PTHR42718:SF24">
    <property type="entry name" value="MAJOR FACILITATOR SUPERFAMILY (MFS) PROFILE DOMAIN-CONTAINING PROTEIN"/>
    <property type="match status" value="1"/>
</dbReference>
<evidence type="ECO:0000256" key="5">
    <source>
        <dbReference type="ARBA" id="ARBA00022989"/>
    </source>
</evidence>
<feature type="transmembrane region" description="Helical" evidence="7">
    <location>
        <begin position="105"/>
        <end position="127"/>
    </location>
</feature>
<dbReference type="InterPro" id="IPR011701">
    <property type="entry name" value="MFS"/>
</dbReference>
<feature type="transmembrane region" description="Helical" evidence="7">
    <location>
        <begin position="353"/>
        <end position="379"/>
    </location>
</feature>
<feature type="transmembrane region" description="Helical" evidence="7">
    <location>
        <begin position="328"/>
        <end position="347"/>
    </location>
</feature>
<gene>
    <name evidence="9" type="ORF">C6I21_01550</name>
</gene>
<dbReference type="PRINTS" id="PR01036">
    <property type="entry name" value="TCRTETB"/>
</dbReference>
<dbReference type="CDD" id="cd17503">
    <property type="entry name" value="MFS_LmrB_MDR_like"/>
    <property type="match status" value="1"/>
</dbReference>
<dbReference type="GO" id="GO:0005886">
    <property type="term" value="C:plasma membrane"/>
    <property type="evidence" value="ECO:0007669"/>
    <property type="project" value="UniProtKB-SubCell"/>
</dbReference>
<dbReference type="AlphaFoldDB" id="A0A2P6MM06"/>
<accession>A0A2P6MM06</accession>
<evidence type="ECO:0000256" key="1">
    <source>
        <dbReference type="ARBA" id="ARBA00004651"/>
    </source>
</evidence>
<evidence type="ECO:0000313" key="10">
    <source>
        <dbReference type="Proteomes" id="UP000243650"/>
    </source>
</evidence>
<feature type="transmembrane region" description="Helical" evidence="7">
    <location>
        <begin position="432"/>
        <end position="455"/>
    </location>
</feature>
<evidence type="ECO:0000259" key="8">
    <source>
        <dbReference type="PROSITE" id="PS50850"/>
    </source>
</evidence>
<feature type="transmembrane region" description="Helical" evidence="7">
    <location>
        <begin position="164"/>
        <end position="184"/>
    </location>
</feature>
<comment type="subcellular location">
    <subcellularLocation>
        <location evidence="1">Cell membrane</location>
        <topology evidence="1">Multi-pass membrane protein</topology>
    </subcellularLocation>
</comment>
<evidence type="ECO:0000256" key="4">
    <source>
        <dbReference type="ARBA" id="ARBA00022692"/>
    </source>
</evidence>
<dbReference type="Proteomes" id="UP000243650">
    <property type="component" value="Unassembled WGS sequence"/>
</dbReference>
<feature type="transmembrane region" description="Helical" evidence="7">
    <location>
        <begin position="47"/>
        <end position="68"/>
    </location>
</feature>
<keyword evidence="5 7" id="KW-1133">Transmembrane helix</keyword>
<evidence type="ECO:0000256" key="3">
    <source>
        <dbReference type="ARBA" id="ARBA00022475"/>
    </source>
</evidence>
<dbReference type="PROSITE" id="PS50850">
    <property type="entry name" value="MFS"/>
    <property type="match status" value="1"/>
</dbReference>
<dbReference type="InterPro" id="IPR020846">
    <property type="entry name" value="MFS_dom"/>
</dbReference>
<feature type="transmembrane region" description="Helical" evidence="7">
    <location>
        <begin position="75"/>
        <end position="93"/>
    </location>
</feature>
<feature type="transmembrane region" description="Helical" evidence="7">
    <location>
        <begin position="134"/>
        <end position="152"/>
    </location>
</feature>
<keyword evidence="3" id="KW-1003">Cell membrane</keyword>
<feature type="transmembrane region" description="Helical" evidence="7">
    <location>
        <begin position="400"/>
        <end position="420"/>
    </location>
</feature>
<evidence type="ECO:0000256" key="2">
    <source>
        <dbReference type="ARBA" id="ARBA00022448"/>
    </source>
</evidence>
<keyword evidence="2" id="KW-0813">Transport</keyword>
<dbReference type="Gene3D" id="1.20.1720.10">
    <property type="entry name" value="Multidrug resistance protein D"/>
    <property type="match status" value="1"/>
</dbReference>
<keyword evidence="6 7" id="KW-0472">Membrane</keyword>
<dbReference type="GO" id="GO:0022857">
    <property type="term" value="F:transmembrane transporter activity"/>
    <property type="evidence" value="ECO:0007669"/>
    <property type="project" value="InterPro"/>
</dbReference>
<dbReference type="OrthoDB" id="9816041at2"/>